<dbReference type="InterPro" id="IPR046217">
    <property type="entry name" value="DUF6250"/>
</dbReference>
<reference evidence="2 3" key="1">
    <citation type="submission" date="2019-03" db="EMBL/GenBank/DDBJ databases">
        <title>Genomic Encyclopedia of Type Strains, Phase IV (KMG-IV): sequencing the most valuable type-strain genomes for metagenomic binning, comparative biology and taxonomic classification.</title>
        <authorList>
            <person name="Goeker M."/>
        </authorList>
    </citation>
    <scope>NUCLEOTIDE SEQUENCE [LARGE SCALE GENOMIC DNA]</scope>
    <source>
        <strain evidence="2 3">DSM 25059</strain>
    </source>
</reference>
<protein>
    <recommendedName>
        <fullName evidence="1">DUF6250 domain-containing protein</fullName>
    </recommendedName>
</protein>
<sequence length="227" mass="24811">MKVITAMGVALSACTSLPNPAPGVASLDDWRIEAESPQAHVRLIDGSIDIDTPKGLTLWWRRPVTAPVIISFDAMAMSGPGANDQVSDLNAFWMATNRDGSSVLTTPRSGAFATYDDMRAYYVGIGGNRNSTTRFRRYIGEPGNRPLLPQHDRSAAADMLVPDRWTHIRLIADGSTIAVERDGKGLFSLNDPAPYTHGHWGVRTTWSHLRIRNVSVVQGEAVTGERK</sequence>
<dbReference type="Pfam" id="PF19763">
    <property type="entry name" value="DUF6250"/>
    <property type="match status" value="1"/>
</dbReference>
<proteinExistence type="predicted"/>
<dbReference type="RefSeq" id="WP_133496905.1">
    <property type="nucleotide sequence ID" value="NZ_BMLU01000015.1"/>
</dbReference>
<comment type="caution">
    <text evidence="2">The sequence shown here is derived from an EMBL/GenBank/DDBJ whole genome shotgun (WGS) entry which is preliminary data.</text>
</comment>
<dbReference type="Gene3D" id="2.60.120.200">
    <property type="match status" value="1"/>
</dbReference>
<organism evidence="2 3">
    <name type="scientific">Stakelama pacifica</name>
    <dbReference type="NCBI Taxonomy" id="517720"/>
    <lineage>
        <taxon>Bacteria</taxon>
        <taxon>Pseudomonadati</taxon>
        <taxon>Pseudomonadota</taxon>
        <taxon>Alphaproteobacteria</taxon>
        <taxon>Sphingomonadales</taxon>
        <taxon>Sphingomonadaceae</taxon>
        <taxon>Stakelama</taxon>
    </lineage>
</organism>
<accession>A0A4R6FBY8</accession>
<feature type="domain" description="DUF6250" evidence="1">
    <location>
        <begin position="50"/>
        <end position="214"/>
    </location>
</feature>
<evidence type="ECO:0000259" key="1">
    <source>
        <dbReference type="Pfam" id="PF19763"/>
    </source>
</evidence>
<evidence type="ECO:0000313" key="2">
    <source>
        <dbReference type="EMBL" id="TDN78602.1"/>
    </source>
</evidence>
<dbReference type="EMBL" id="SNWD01000016">
    <property type="protein sequence ID" value="TDN78602.1"/>
    <property type="molecule type" value="Genomic_DNA"/>
</dbReference>
<evidence type="ECO:0000313" key="3">
    <source>
        <dbReference type="Proteomes" id="UP000295493"/>
    </source>
</evidence>
<dbReference type="Proteomes" id="UP000295493">
    <property type="component" value="Unassembled WGS sequence"/>
</dbReference>
<name>A0A4R6FBY8_9SPHN</name>
<dbReference type="OrthoDB" id="262615at2"/>
<dbReference type="AlphaFoldDB" id="A0A4R6FBY8"/>
<gene>
    <name evidence="2" type="ORF">EV664_11645</name>
</gene>
<keyword evidence="3" id="KW-1185">Reference proteome</keyword>